<dbReference type="SUPFAM" id="SSF53300">
    <property type="entry name" value="vWA-like"/>
    <property type="match status" value="1"/>
</dbReference>
<accession>A0A381T2L1</accession>
<evidence type="ECO:0000313" key="1">
    <source>
        <dbReference type="EMBL" id="SVA10436.1"/>
    </source>
</evidence>
<dbReference type="InterPro" id="IPR017802">
    <property type="entry name" value="VWFA-rel_acidobac-type"/>
</dbReference>
<name>A0A381T2L1_9ZZZZ</name>
<dbReference type="EMBL" id="UINC01003930">
    <property type="protein sequence ID" value="SVA10436.1"/>
    <property type="molecule type" value="Genomic_DNA"/>
</dbReference>
<dbReference type="AlphaFoldDB" id="A0A381T2L1"/>
<dbReference type="NCBIfam" id="TIGR03436">
    <property type="entry name" value="acidobact_VWFA"/>
    <property type="match status" value="1"/>
</dbReference>
<dbReference type="InterPro" id="IPR036465">
    <property type="entry name" value="vWFA_dom_sf"/>
</dbReference>
<gene>
    <name evidence="1" type="ORF">METZ01_LOCUS63290</name>
</gene>
<sequence length="339" mass="37436">MIFHACVGSYMWYAHNNQGMRAATRSSLLLLLSFNAFLPSETIAWSPQPPQARGGGFNASVEMVRVPVVAIDEEGVFVTGLDKGSFEIKDGGKDHSVEFFVSDADPVAIGILVDISEGMEPYAEGVRLAIEQASNSLRPDDEIFLATYGSKVTMLTKPTVDKLQVVPTFTSADSTYWQATDRALYDAVELGLSTLERSSYEKRSLLVIGANGDTASNAGELMVQQHIHRVGVTIHAVVLSQRKTQIRNTPSRVNRLQTLPEIVRYTGGLLAQRPRQWGRYVDAAGWIQASATDITTYVKHQYLLHYAPQNPPRPGTWRSIRVAIDGNPKKVRARSGYIR</sequence>
<organism evidence="1">
    <name type="scientific">marine metagenome</name>
    <dbReference type="NCBI Taxonomy" id="408172"/>
    <lineage>
        <taxon>unclassified sequences</taxon>
        <taxon>metagenomes</taxon>
        <taxon>ecological metagenomes</taxon>
    </lineage>
</organism>
<dbReference type="Gene3D" id="3.40.50.410">
    <property type="entry name" value="von Willebrand factor, type A domain"/>
    <property type="match status" value="1"/>
</dbReference>
<evidence type="ECO:0008006" key="2">
    <source>
        <dbReference type="Google" id="ProtNLM"/>
    </source>
</evidence>
<protein>
    <recommendedName>
        <fullName evidence="2">VWFA domain-containing protein</fullName>
    </recommendedName>
</protein>
<proteinExistence type="predicted"/>
<reference evidence="1" key="1">
    <citation type="submission" date="2018-05" db="EMBL/GenBank/DDBJ databases">
        <authorList>
            <person name="Lanie J.A."/>
            <person name="Ng W.-L."/>
            <person name="Kazmierczak K.M."/>
            <person name="Andrzejewski T.M."/>
            <person name="Davidsen T.M."/>
            <person name="Wayne K.J."/>
            <person name="Tettelin H."/>
            <person name="Glass J.I."/>
            <person name="Rusch D."/>
            <person name="Podicherti R."/>
            <person name="Tsui H.-C.T."/>
            <person name="Winkler M.E."/>
        </authorList>
    </citation>
    <scope>NUCLEOTIDE SEQUENCE</scope>
</reference>